<feature type="chain" id="PRO_5047063881" evidence="2">
    <location>
        <begin position="31"/>
        <end position="651"/>
    </location>
</feature>
<dbReference type="Proteomes" id="UP001373496">
    <property type="component" value="Unassembled WGS sequence"/>
</dbReference>
<evidence type="ECO:0000256" key="2">
    <source>
        <dbReference type="SAM" id="SignalP"/>
    </source>
</evidence>
<sequence>MPRPSAVLPRLLAVAALAVGPLLLAGPAAAQEPLRLDDQITDDAGALSDDERTQVQTALDELRDDQGVQLFVVFETTFDGTSGPDWAAQTAQLSGFGDGDVLLAVATESRDYGTSIPYAVIGSDDDQIALETDQVEPRLSEEDWAGAAIAMADGLSPSYTGRYVLGGVVAAAALGGGGYAVVRRRRRAAEEAEAIRKAGPYPDQSTEQLTAKASEGLLAVDEAVRTSQLDLDFARLQYGEAGVTGFAGTVAAARAQLAEAFALRQQLDDEVPEDEPTRRRMLARVLELLQAADDQLDAQAVEFAALRDLEANAPQVLAGLAPRITGLTGRLPAEEERLAQLGRRWAVSALAPVADVPVRVREQLAAAEQAVAAAQTELQAGRTGAAVPSLRTAEDAVASAQASLDSLAARAQELDTAAGAVPAARAEVEAGLVAAGRVDPADAAGTAEPVTQARDALGVADQLMAGPAPDPIAALARLDAADDGLDAALAAAQTAQVERRAVAARAERALLSARSSVSSAGAAVASGRDWAGTTPRTRLSEAERLLAAAEAAFSTDPAGSSQSAARASSLAEEAVSLVDRARRDRESQSSYSGGGGFFGGSGGGWSGGSSYRGSSSRSSSRSSSSRSSSSGRRSGGGGRSSGGRRSGGGRF</sequence>
<comment type="caution">
    <text evidence="4">The sequence shown here is derived from an EMBL/GenBank/DDBJ whole genome shotgun (WGS) entry which is preliminary data.</text>
</comment>
<dbReference type="Gene3D" id="3.10.310.50">
    <property type="match status" value="1"/>
</dbReference>
<protein>
    <submittedName>
        <fullName evidence="4">TPM domain-containing protein</fullName>
    </submittedName>
</protein>
<feature type="region of interest" description="Disordered" evidence="1">
    <location>
        <begin position="578"/>
        <end position="651"/>
    </location>
</feature>
<proteinExistence type="predicted"/>
<dbReference type="RefSeq" id="WP_336393026.1">
    <property type="nucleotide sequence ID" value="NZ_JBAPLV010000043.1"/>
</dbReference>
<keyword evidence="5" id="KW-1185">Reference proteome</keyword>
<evidence type="ECO:0000256" key="1">
    <source>
        <dbReference type="SAM" id="MobiDB-lite"/>
    </source>
</evidence>
<dbReference type="SUPFAM" id="SSF56954">
    <property type="entry name" value="Outer membrane efflux proteins (OEP)"/>
    <property type="match status" value="1"/>
</dbReference>
<evidence type="ECO:0000313" key="5">
    <source>
        <dbReference type="Proteomes" id="UP001373496"/>
    </source>
</evidence>
<feature type="signal peptide" evidence="2">
    <location>
        <begin position="1"/>
        <end position="30"/>
    </location>
</feature>
<keyword evidence="2" id="KW-0732">Signal</keyword>
<evidence type="ECO:0000259" key="3">
    <source>
        <dbReference type="Pfam" id="PF04536"/>
    </source>
</evidence>
<dbReference type="InterPro" id="IPR007621">
    <property type="entry name" value="TPM_dom"/>
</dbReference>
<feature type="domain" description="TPM" evidence="3">
    <location>
        <begin position="40"/>
        <end position="155"/>
    </location>
</feature>
<dbReference type="Pfam" id="PF04536">
    <property type="entry name" value="TPM_phosphatase"/>
    <property type="match status" value="1"/>
</dbReference>
<gene>
    <name evidence="4" type="ORF">UXQ13_22550</name>
</gene>
<evidence type="ECO:0000313" key="4">
    <source>
        <dbReference type="EMBL" id="MEI4281270.1"/>
    </source>
</evidence>
<reference evidence="4 5" key="1">
    <citation type="submission" date="2024-03" db="EMBL/GenBank/DDBJ databases">
        <title>Draft genome sequence of Klenkia terrae.</title>
        <authorList>
            <person name="Duangmal K."/>
            <person name="Chantavorakit T."/>
        </authorList>
    </citation>
    <scope>NUCLEOTIDE SEQUENCE [LARGE SCALE GENOMIC DNA]</scope>
    <source>
        <strain evidence="4 5">JCM 17786</strain>
    </source>
</reference>
<organism evidence="4 5">
    <name type="scientific">Klenkia terrae</name>
    <dbReference type="NCBI Taxonomy" id="1052259"/>
    <lineage>
        <taxon>Bacteria</taxon>
        <taxon>Bacillati</taxon>
        <taxon>Actinomycetota</taxon>
        <taxon>Actinomycetes</taxon>
        <taxon>Geodermatophilales</taxon>
        <taxon>Geodermatophilaceae</taxon>
        <taxon>Klenkia</taxon>
    </lineage>
</organism>
<accession>A0ABU8ECC6</accession>
<name>A0ABU8ECC6_9ACTN</name>
<feature type="compositionally biased region" description="Gly residues" evidence="1">
    <location>
        <begin position="633"/>
        <end position="651"/>
    </location>
</feature>
<dbReference type="EMBL" id="JBAPLV010000043">
    <property type="protein sequence ID" value="MEI4281270.1"/>
    <property type="molecule type" value="Genomic_DNA"/>
</dbReference>
<feature type="compositionally biased region" description="Low complexity" evidence="1">
    <location>
        <begin position="608"/>
        <end position="632"/>
    </location>
</feature>
<feature type="compositionally biased region" description="Gly residues" evidence="1">
    <location>
        <begin position="592"/>
        <end position="607"/>
    </location>
</feature>